<reference evidence="2 3" key="1">
    <citation type="submission" date="2017-07" db="EMBL/GenBank/DDBJ databases">
        <title>Bifidobacterium novel species.</title>
        <authorList>
            <person name="Lugli G.A."/>
            <person name="Milani C."/>
            <person name="Duranti S."/>
            <person name="Mangifesta M."/>
        </authorList>
    </citation>
    <scope>NUCLEOTIDE SEQUENCE [LARGE SCALE GENOMIC DNA]</scope>
    <source>
        <strain evidence="2 3">77</strain>
    </source>
</reference>
<dbReference type="Proteomes" id="UP000235034">
    <property type="component" value="Unassembled WGS sequence"/>
</dbReference>
<feature type="compositionally biased region" description="Basic and acidic residues" evidence="1">
    <location>
        <begin position="252"/>
        <end position="263"/>
    </location>
</feature>
<feature type="compositionally biased region" description="Polar residues" evidence="1">
    <location>
        <begin position="270"/>
        <end position="282"/>
    </location>
</feature>
<accession>A0A2N5J357</accession>
<dbReference type="AlphaFoldDB" id="A0A2N5J357"/>
<dbReference type="EMBL" id="NMWT01000016">
    <property type="protein sequence ID" value="PLS28619.1"/>
    <property type="molecule type" value="Genomic_DNA"/>
</dbReference>
<organism evidence="2 3">
    <name type="scientific">Bifidobacterium parmae</name>
    <dbReference type="NCBI Taxonomy" id="361854"/>
    <lineage>
        <taxon>Bacteria</taxon>
        <taxon>Bacillati</taxon>
        <taxon>Actinomycetota</taxon>
        <taxon>Actinomycetes</taxon>
        <taxon>Bifidobacteriales</taxon>
        <taxon>Bifidobacteriaceae</taxon>
        <taxon>Bifidobacterium</taxon>
    </lineage>
</organism>
<dbReference type="InterPro" id="IPR022183">
    <property type="entry name" value="DUF3710"/>
</dbReference>
<feature type="region of interest" description="Disordered" evidence="1">
    <location>
        <begin position="222"/>
        <end position="291"/>
    </location>
</feature>
<keyword evidence="3" id="KW-1185">Reference proteome</keyword>
<feature type="compositionally biased region" description="Low complexity" evidence="1">
    <location>
        <begin position="27"/>
        <end position="36"/>
    </location>
</feature>
<evidence type="ECO:0000256" key="1">
    <source>
        <dbReference type="SAM" id="MobiDB-lite"/>
    </source>
</evidence>
<evidence type="ECO:0000313" key="2">
    <source>
        <dbReference type="EMBL" id="PLS28619.1"/>
    </source>
</evidence>
<dbReference type="Pfam" id="PF12502">
    <property type="entry name" value="DUF3710"/>
    <property type="match status" value="1"/>
</dbReference>
<evidence type="ECO:0000313" key="3">
    <source>
        <dbReference type="Proteomes" id="UP000235034"/>
    </source>
</evidence>
<sequence length="291" mass="31582">MGLFGFGKKKDKAEKAAVETEDEDAKAAAAANAAAKADSETAEETAAAALPEASSEYVGRGEERGPWDVDDEDVPDYDDYLDLGAYYLPFMQHIELRIKANRATRAILGSTITYKNSSLEIEAYAAPKTLGLWEDWRDDFLAANKKASAVEGVFGTELRLPVEIKGGKTLTTRIVGVDGPRWMLRGIFSGVAATDPDAEETEALNRFFSEIVVERGEEPLAPRDLIPMHPPVGPAERKAAKAAAEGDGVDETQGKEHLKDVPTRPDGPLSQDQQTEVKTTLSRGPMFSEVR</sequence>
<name>A0A2N5J357_9BIFI</name>
<feature type="region of interest" description="Disordered" evidence="1">
    <location>
        <begin position="1"/>
        <end position="70"/>
    </location>
</feature>
<gene>
    <name evidence="2" type="ORF">Uis4E_1268</name>
</gene>
<dbReference type="OrthoDB" id="8480367at2"/>
<protein>
    <recommendedName>
        <fullName evidence="4">DUF3710 domain-containing protein</fullName>
    </recommendedName>
</protein>
<evidence type="ECO:0008006" key="4">
    <source>
        <dbReference type="Google" id="ProtNLM"/>
    </source>
</evidence>
<comment type="caution">
    <text evidence="2">The sequence shown here is derived from an EMBL/GenBank/DDBJ whole genome shotgun (WGS) entry which is preliminary data.</text>
</comment>
<dbReference type="RefSeq" id="WP_101622398.1">
    <property type="nucleotide sequence ID" value="NZ_NMWT01000016.1"/>
</dbReference>
<proteinExistence type="predicted"/>